<dbReference type="AlphaFoldDB" id="A0A0A9NDU7"/>
<reference evidence="1" key="1">
    <citation type="submission" date="2014-09" db="EMBL/GenBank/DDBJ databases">
        <authorList>
            <person name="Magalhaes I.L.F."/>
            <person name="Oliveira U."/>
            <person name="Santos F.R."/>
            <person name="Vidigal T.H.D.A."/>
            <person name="Brescovit A.D."/>
            <person name="Santos A.J."/>
        </authorList>
    </citation>
    <scope>NUCLEOTIDE SEQUENCE</scope>
    <source>
        <tissue evidence="1">Shoot tissue taken approximately 20 cm above the soil surface</tissue>
    </source>
</reference>
<evidence type="ECO:0000313" key="1">
    <source>
        <dbReference type="EMBL" id="JAD17395.1"/>
    </source>
</evidence>
<sequence>MCDSSGMAPMVLVLTCKALVLMGNLIKAKLYACCLTTGRSLQFPFG</sequence>
<reference evidence="1" key="2">
    <citation type="journal article" date="2015" name="Data Brief">
        <title>Shoot transcriptome of the giant reed, Arundo donax.</title>
        <authorList>
            <person name="Barrero R.A."/>
            <person name="Guerrero F.D."/>
            <person name="Moolhuijzen P."/>
            <person name="Goolsby J.A."/>
            <person name="Tidwell J."/>
            <person name="Bellgard S.E."/>
            <person name="Bellgard M.I."/>
        </authorList>
    </citation>
    <scope>NUCLEOTIDE SEQUENCE</scope>
    <source>
        <tissue evidence="1">Shoot tissue taken approximately 20 cm above the soil surface</tissue>
    </source>
</reference>
<organism evidence="1">
    <name type="scientific">Arundo donax</name>
    <name type="common">Giant reed</name>
    <name type="synonym">Donax arundinaceus</name>
    <dbReference type="NCBI Taxonomy" id="35708"/>
    <lineage>
        <taxon>Eukaryota</taxon>
        <taxon>Viridiplantae</taxon>
        <taxon>Streptophyta</taxon>
        <taxon>Embryophyta</taxon>
        <taxon>Tracheophyta</taxon>
        <taxon>Spermatophyta</taxon>
        <taxon>Magnoliopsida</taxon>
        <taxon>Liliopsida</taxon>
        <taxon>Poales</taxon>
        <taxon>Poaceae</taxon>
        <taxon>PACMAD clade</taxon>
        <taxon>Arundinoideae</taxon>
        <taxon>Arundineae</taxon>
        <taxon>Arundo</taxon>
    </lineage>
</organism>
<dbReference type="EMBL" id="GBRH01280500">
    <property type="protein sequence ID" value="JAD17395.1"/>
    <property type="molecule type" value="Transcribed_RNA"/>
</dbReference>
<protein>
    <submittedName>
        <fullName evidence="1">Uncharacterized protein</fullName>
    </submittedName>
</protein>
<proteinExistence type="predicted"/>
<name>A0A0A9NDU7_ARUDO</name>
<accession>A0A0A9NDU7</accession>